<keyword evidence="1" id="KW-0812">Transmembrane</keyword>
<protein>
    <submittedName>
        <fullName evidence="2">Uncharacterized protein</fullName>
    </submittedName>
</protein>
<keyword evidence="1" id="KW-0472">Membrane</keyword>
<evidence type="ECO:0000313" key="2">
    <source>
        <dbReference type="EMBL" id="QHT31291.1"/>
    </source>
</evidence>
<feature type="transmembrane region" description="Helical" evidence="1">
    <location>
        <begin position="12"/>
        <end position="32"/>
    </location>
</feature>
<accession>A0A6C0ERI8</accession>
<dbReference type="AlphaFoldDB" id="A0A6C0ERI8"/>
<sequence>MYKNFIRENVTFVSIILFVMIFGIIQLIKPGFLYNKDGSIREFGIGYRNKTILPVWLLSLVLGIVSYLAVLYFIAYPKLMM</sequence>
<proteinExistence type="predicted"/>
<dbReference type="EMBL" id="MN738917">
    <property type="protein sequence ID" value="QHT31291.1"/>
    <property type="molecule type" value="Genomic_DNA"/>
</dbReference>
<organism evidence="2">
    <name type="scientific">viral metagenome</name>
    <dbReference type="NCBI Taxonomy" id="1070528"/>
    <lineage>
        <taxon>unclassified sequences</taxon>
        <taxon>metagenomes</taxon>
        <taxon>organismal metagenomes</taxon>
    </lineage>
</organism>
<evidence type="ECO:0000256" key="1">
    <source>
        <dbReference type="SAM" id="Phobius"/>
    </source>
</evidence>
<name>A0A6C0ERI8_9ZZZZ</name>
<keyword evidence="1" id="KW-1133">Transmembrane helix</keyword>
<reference evidence="2" key="1">
    <citation type="journal article" date="2020" name="Nature">
        <title>Giant virus diversity and host interactions through global metagenomics.</title>
        <authorList>
            <person name="Schulz F."/>
            <person name="Roux S."/>
            <person name="Paez-Espino D."/>
            <person name="Jungbluth S."/>
            <person name="Walsh D.A."/>
            <person name="Denef V.J."/>
            <person name="McMahon K.D."/>
            <person name="Konstantinidis K.T."/>
            <person name="Eloe-Fadrosh E.A."/>
            <person name="Kyrpides N.C."/>
            <person name="Woyke T."/>
        </authorList>
    </citation>
    <scope>NUCLEOTIDE SEQUENCE</scope>
    <source>
        <strain evidence="2">GVMAG-M-3300009155-2</strain>
    </source>
</reference>
<feature type="transmembrane region" description="Helical" evidence="1">
    <location>
        <begin position="52"/>
        <end position="75"/>
    </location>
</feature>